<dbReference type="InterPro" id="IPR027417">
    <property type="entry name" value="P-loop_NTPase"/>
</dbReference>
<dbReference type="PANTHER" id="PTHR43442:SF3">
    <property type="entry name" value="GLUCONOKINASE-RELATED"/>
    <property type="match status" value="1"/>
</dbReference>
<evidence type="ECO:0000256" key="5">
    <source>
        <dbReference type="ARBA" id="ARBA00022741"/>
    </source>
</evidence>
<organism evidence="11 12">
    <name type="scientific">Nocardioides ganghwensis</name>
    <dbReference type="NCBI Taxonomy" id="252230"/>
    <lineage>
        <taxon>Bacteria</taxon>
        <taxon>Bacillati</taxon>
        <taxon>Actinomycetota</taxon>
        <taxon>Actinomycetes</taxon>
        <taxon>Propionibacteriales</taxon>
        <taxon>Nocardioidaceae</taxon>
        <taxon>Nocardioides</taxon>
    </lineage>
</organism>
<evidence type="ECO:0000313" key="11">
    <source>
        <dbReference type="EMBL" id="RYC01467.1"/>
    </source>
</evidence>
<evidence type="ECO:0000256" key="8">
    <source>
        <dbReference type="ARBA" id="ARBA00023064"/>
    </source>
</evidence>
<dbReference type="SUPFAM" id="SSF52540">
    <property type="entry name" value="P-loop containing nucleoside triphosphate hydrolases"/>
    <property type="match status" value="1"/>
</dbReference>
<evidence type="ECO:0000313" key="12">
    <source>
        <dbReference type="Proteomes" id="UP000293291"/>
    </source>
</evidence>
<dbReference type="EC" id="2.7.1.12" evidence="3 10"/>
<dbReference type="GO" id="GO:0046316">
    <property type="term" value="F:gluconokinase activity"/>
    <property type="evidence" value="ECO:0007669"/>
    <property type="project" value="UniProtKB-EC"/>
</dbReference>
<keyword evidence="7 10" id="KW-0067">ATP-binding</keyword>
<sequence>MNALHESSTPRPFHLVFMGVSGSGKSTVARAVQERLGWEMAEGDDFHPPENVAKMSEGTPLTDADRWGWLESLAAWTAEREARDEPTIMACSALRRSYRDVLRRGGEGTFFVHCTGDKHMLLDRMNARDHFMPPSLLESQLDTLEPLGPDEAGMDVDPALPVDRLAAMVLARLGLSERGR</sequence>
<dbReference type="GO" id="GO:0005524">
    <property type="term" value="F:ATP binding"/>
    <property type="evidence" value="ECO:0007669"/>
    <property type="project" value="UniProtKB-KW"/>
</dbReference>
<dbReference type="CDD" id="cd02021">
    <property type="entry name" value="GntK"/>
    <property type="match status" value="1"/>
</dbReference>
<keyword evidence="8" id="KW-0311">Gluconate utilization</keyword>
<comment type="similarity">
    <text evidence="2 10">Belongs to the gluconokinase GntK/GntV family.</text>
</comment>
<dbReference type="PANTHER" id="PTHR43442">
    <property type="entry name" value="GLUCONOKINASE-RELATED"/>
    <property type="match status" value="1"/>
</dbReference>
<evidence type="ECO:0000256" key="3">
    <source>
        <dbReference type="ARBA" id="ARBA00012054"/>
    </source>
</evidence>
<keyword evidence="12" id="KW-1185">Reference proteome</keyword>
<dbReference type="Pfam" id="PF13671">
    <property type="entry name" value="AAA_33"/>
    <property type="match status" value="1"/>
</dbReference>
<evidence type="ECO:0000256" key="7">
    <source>
        <dbReference type="ARBA" id="ARBA00022840"/>
    </source>
</evidence>
<dbReference type="Gene3D" id="3.40.50.300">
    <property type="entry name" value="P-loop containing nucleotide triphosphate hydrolases"/>
    <property type="match status" value="1"/>
</dbReference>
<dbReference type="GO" id="GO:0019521">
    <property type="term" value="P:D-gluconate metabolic process"/>
    <property type="evidence" value="ECO:0007669"/>
    <property type="project" value="UniProtKB-KW"/>
</dbReference>
<evidence type="ECO:0000256" key="2">
    <source>
        <dbReference type="ARBA" id="ARBA00008420"/>
    </source>
</evidence>
<dbReference type="GO" id="GO:0005737">
    <property type="term" value="C:cytoplasm"/>
    <property type="evidence" value="ECO:0007669"/>
    <property type="project" value="TreeGrafter"/>
</dbReference>
<keyword evidence="6 10" id="KW-0418">Kinase</keyword>
<dbReference type="NCBIfam" id="TIGR01313">
    <property type="entry name" value="therm_gnt_kin"/>
    <property type="match status" value="1"/>
</dbReference>
<evidence type="ECO:0000256" key="9">
    <source>
        <dbReference type="ARBA" id="ARBA00048090"/>
    </source>
</evidence>
<dbReference type="EMBL" id="SDWU01000011">
    <property type="protein sequence ID" value="RYC01467.1"/>
    <property type="molecule type" value="Genomic_DNA"/>
</dbReference>
<keyword evidence="4 10" id="KW-0808">Transferase</keyword>
<comment type="caution">
    <text evidence="11">The sequence shown here is derived from an EMBL/GenBank/DDBJ whole genome shotgun (WGS) entry which is preliminary data.</text>
</comment>
<accession>A0A4Q2SB87</accession>
<reference evidence="11 12" key="1">
    <citation type="submission" date="2019-01" db="EMBL/GenBank/DDBJ databases">
        <title>Novel species of Nocardioides.</title>
        <authorList>
            <person name="Liu Q."/>
            <person name="Xin Y.-H."/>
        </authorList>
    </citation>
    <scope>NUCLEOTIDE SEQUENCE [LARGE SCALE GENOMIC DNA]</scope>
    <source>
        <strain evidence="11 12">CGMCC 4.6875</strain>
    </source>
</reference>
<keyword evidence="5 10" id="KW-0547">Nucleotide-binding</keyword>
<gene>
    <name evidence="11" type="ORF">EUA07_11105</name>
</gene>
<comment type="catalytic activity">
    <reaction evidence="9 10">
        <text>D-gluconate + ATP = 6-phospho-D-gluconate + ADP + H(+)</text>
        <dbReference type="Rhea" id="RHEA:19433"/>
        <dbReference type="ChEBI" id="CHEBI:15378"/>
        <dbReference type="ChEBI" id="CHEBI:18391"/>
        <dbReference type="ChEBI" id="CHEBI:30616"/>
        <dbReference type="ChEBI" id="CHEBI:58759"/>
        <dbReference type="ChEBI" id="CHEBI:456216"/>
        <dbReference type="EC" id="2.7.1.12"/>
    </reaction>
</comment>
<proteinExistence type="inferred from homology"/>
<evidence type="ECO:0000256" key="10">
    <source>
        <dbReference type="RuleBase" id="RU363066"/>
    </source>
</evidence>
<dbReference type="OrthoDB" id="9795716at2"/>
<evidence type="ECO:0000256" key="4">
    <source>
        <dbReference type="ARBA" id="ARBA00022679"/>
    </source>
</evidence>
<dbReference type="InterPro" id="IPR006001">
    <property type="entry name" value="Therm_gnt_kin"/>
</dbReference>
<evidence type="ECO:0000256" key="1">
    <source>
        <dbReference type="ARBA" id="ARBA00004761"/>
    </source>
</evidence>
<evidence type="ECO:0000256" key="6">
    <source>
        <dbReference type="ARBA" id="ARBA00022777"/>
    </source>
</evidence>
<comment type="pathway">
    <text evidence="1">Carbohydrate acid metabolism.</text>
</comment>
<dbReference type="AlphaFoldDB" id="A0A4Q2SB87"/>
<name>A0A4Q2SB87_9ACTN</name>
<dbReference type="Proteomes" id="UP000293291">
    <property type="component" value="Unassembled WGS sequence"/>
</dbReference>
<protein>
    <recommendedName>
        <fullName evidence="3 10">Gluconokinase</fullName>
        <ecNumber evidence="3 10">2.7.1.12</ecNumber>
    </recommendedName>
</protein>
<dbReference type="RefSeq" id="WP_129455233.1">
    <property type="nucleotide sequence ID" value="NZ_JACXYX010000001.1"/>
</dbReference>
<dbReference type="FunFam" id="3.40.50.300:FF:000522">
    <property type="entry name" value="Gluconokinase"/>
    <property type="match status" value="1"/>
</dbReference>